<dbReference type="Gene3D" id="2.40.50.230">
    <property type="entry name" value="Gp5 N-terminal domain"/>
    <property type="match status" value="1"/>
</dbReference>
<dbReference type="Proteomes" id="UP000029558">
    <property type="component" value="Chromosome"/>
</dbReference>
<dbReference type="InterPro" id="IPR037026">
    <property type="entry name" value="Vgr_OB-fold_dom_sf"/>
</dbReference>
<dbReference type="AlphaFoldDB" id="A0A1L6TCA7"/>
<accession>A0A1L6TCA7</accession>
<dbReference type="Gene3D" id="3.55.50.10">
    <property type="entry name" value="Baseplate protein-like domains"/>
    <property type="match status" value="1"/>
</dbReference>
<dbReference type="InterPro" id="IPR017847">
    <property type="entry name" value="T6SS_RhsGE_Vgr_subset"/>
</dbReference>
<dbReference type="RefSeq" id="WP_027242963.1">
    <property type="nucleotide sequence ID" value="NZ_CP012508.1"/>
</dbReference>
<name>A0A1L6TCA7_PISSA</name>
<gene>
    <name evidence="2" type="ORF">KU39_1822</name>
</gene>
<evidence type="ECO:0000256" key="1">
    <source>
        <dbReference type="ARBA" id="ARBA00005558"/>
    </source>
</evidence>
<dbReference type="Gene3D" id="4.10.220.110">
    <property type="match status" value="1"/>
</dbReference>
<dbReference type="InterPro" id="IPR006533">
    <property type="entry name" value="T6SS_Vgr_RhsGE"/>
</dbReference>
<dbReference type="OrthoDB" id="9762420at2"/>
<dbReference type="Pfam" id="PF04717">
    <property type="entry name" value="Phage_base_V"/>
    <property type="match status" value="1"/>
</dbReference>
<dbReference type="NCBIfam" id="TIGR03361">
    <property type="entry name" value="VI_Rhs_Vgr"/>
    <property type="match status" value="1"/>
</dbReference>
<dbReference type="NCBIfam" id="TIGR01646">
    <property type="entry name" value="vgr_GE"/>
    <property type="match status" value="1"/>
</dbReference>
<dbReference type="SUPFAM" id="SSF69255">
    <property type="entry name" value="gp5 N-terminal domain-like"/>
    <property type="match status" value="1"/>
</dbReference>
<evidence type="ECO:0000313" key="2">
    <source>
        <dbReference type="EMBL" id="ALB23002.1"/>
    </source>
</evidence>
<protein>
    <submittedName>
        <fullName evidence="2">Rhs element Vgr family protein</fullName>
    </submittedName>
</protein>
<sequence>MNNYSLDLAYIEINSEKYLNVISYQEKLSLSSLPEIALEFLVEKKINIDEILYAKAAFVKNNLKITGFIGQVKQVTCSEKYYNYSVGLQHEVYQLNENRKSRIFSNITINDLIHTLFSKQGIAYDLRLNAAYNQEKIFHQYQETDWSFLSRHLERHGIYYYFDYSEDGKIVFIDDKSLHQLLTDKVFISNDFAEKRSRQCLILNESVFTVPNQVIIQSYNPLNAEQLLTATIQVTDHGHSDHYHYIAGAGSQEELERLGNVYAQSLGCLRHTYTLCGEIINVYPGKLINVIEQGGGKAPQKYLVYAMKVCGKQKATTLIQNEEVSPIYECSLYLIPADIQYRSKMSSTVPNIAGFIHASAHGNCDSEYAHLDDSGYYEVTLRANYEKPTPFKARKVEVFAGKNYGMHFPIKVGTELLVGFIHGYPESPIIIGSGYNSDHVNVVNSQNSYDHIIRSESGSEIRLSDQAGSAGFEISHPGYSLKVTTSRES</sequence>
<dbReference type="InterPro" id="IPR006531">
    <property type="entry name" value="Gp5/Vgr_OB"/>
</dbReference>
<proteinExistence type="inferred from homology"/>
<organism evidence="2 3">
    <name type="scientific">Piscirickettsia salmonis</name>
    <dbReference type="NCBI Taxonomy" id="1238"/>
    <lineage>
        <taxon>Bacteria</taxon>
        <taxon>Pseudomonadati</taxon>
        <taxon>Pseudomonadota</taxon>
        <taxon>Gammaproteobacteria</taxon>
        <taxon>Thiotrichales</taxon>
        <taxon>Piscirickettsiaceae</taxon>
        <taxon>Piscirickettsia</taxon>
    </lineage>
</organism>
<dbReference type="Gene3D" id="2.30.110.50">
    <property type="match status" value="1"/>
</dbReference>
<comment type="similarity">
    <text evidence="1">Belongs to the VgrG protein family.</text>
</comment>
<dbReference type="Pfam" id="PF05954">
    <property type="entry name" value="Phage_GPD"/>
    <property type="match status" value="1"/>
</dbReference>
<reference evidence="2 3" key="1">
    <citation type="journal article" date="2014" name="Genome Announc.">
        <title>Comparative Genome Analysis of Two Isolates of the Fish Pathogen Piscirickettsia salmonis from Different Hosts Reveals Major Differences in Virulence-Associated Secretion Systems.</title>
        <authorList>
            <person name="Bohle H."/>
            <person name="Henriquez P."/>
            <person name="Grothusen H."/>
            <person name="Navas E."/>
            <person name="Sandoval A."/>
            <person name="Bustamante F."/>
            <person name="Bustos P."/>
            <person name="Mancilla M."/>
        </authorList>
    </citation>
    <scope>NUCLEOTIDE SEQUENCE [LARGE SCALE GENOMIC DNA]</scope>
    <source>
        <strain evidence="3">B1-32597</strain>
    </source>
</reference>
<evidence type="ECO:0000313" key="3">
    <source>
        <dbReference type="Proteomes" id="UP000029558"/>
    </source>
</evidence>
<dbReference type="EMBL" id="CP012508">
    <property type="protein sequence ID" value="ALB23002.1"/>
    <property type="molecule type" value="Genomic_DNA"/>
</dbReference>
<dbReference type="SUPFAM" id="SSF69279">
    <property type="entry name" value="Phage tail proteins"/>
    <property type="match status" value="2"/>
</dbReference>